<reference evidence="3" key="1">
    <citation type="submission" date="2019-04" db="EMBL/GenBank/DDBJ databases">
        <authorList>
            <consortium name="Science for Life Laboratories"/>
        </authorList>
    </citation>
    <scope>NUCLEOTIDE SEQUENCE</scope>
    <source>
        <strain evidence="3">MBLW1</strain>
    </source>
</reference>
<dbReference type="EMBL" id="LR586016">
    <property type="protein sequence ID" value="VIP02488.1"/>
    <property type="molecule type" value="Genomic_DNA"/>
</dbReference>
<dbReference type="InterPro" id="IPR045001">
    <property type="entry name" value="DRG"/>
</dbReference>
<dbReference type="Gene3D" id="3.10.20.30">
    <property type="match status" value="1"/>
</dbReference>
<dbReference type="InterPro" id="IPR012675">
    <property type="entry name" value="Beta-grasp_dom_sf"/>
</dbReference>
<protein>
    <recommendedName>
        <fullName evidence="5">TGS domain-containing protein</fullName>
    </recommendedName>
</protein>
<dbReference type="PANTHER" id="PTHR43127">
    <property type="entry name" value="DEVELOPMENTALLY-REGULATED GTP-BINDING PROTEIN 2"/>
    <property type="match status" value="1"/>
</dbReference>
<dbReference type="InParanoid" id="A0A6C2YLN6"/>
<dbReference type="InterPro" id="IPR012676">
    <property type="entry name" value="TGS-like"/>
</dbReference>
<feature type="domain" description="G" evidence="1">
    <location>
        <begin position="84"/>
        <end position="178"/>
    </location>
</feature>
<evidence type="ECO:0000259" key="2">
    <source>
        <dbReference type="Pfam" id="PF02824"/>
    </source>
</evidence>
<dbReference type="InterPro" id="IPR006073">
    <property type="entry name" value="GTP-bd"/>
</dbReference>
<dbReference type="EMBL" id="LR593887">
    <property type="protein sequence ID" value="VTS01550.1"/>
    <property type="molecule type" value="Genomic_DNA"/>
</dbReference>
<dbReference type="InterPro" id="IPR004095">
    <property type="entry name" value="TGS"/>
</dbReference>
<dbReference type="InterPro" id="IPR027417">
    <property type="entry name" value="P-loop_NTPase"/>
</dbReference>
<name>A0A6C2YLN6_9BACT</name>
<dbReference type="AlphaFoldDB" id="A0A6C2YLN6"/>
<dbReference type="Pfam" id="PF01926">
    <property type="entry name" value="MMR_HSR1"/>
    <property type="match status" value="1"/>
</dbReference>
<evidence type="ECO:0000313" key="4">
    <source>
        <dbReference type="Proteomes" id="UP000464378"/>
    </source>
</evidence>
<dbReference type="KEGG" id="tim:GMBLW1_14720"/>
<dbReference type="PRINTS" id="PR00326">
    <property type="entry name" value="GTP1OBG"/>
</dbReference>
<dbReference type="RefSeq" id="WP_162657660.1">
    <property type="nucleotide sequence ID" value="NZ_LR593887.1"/>
</dbReference>
<proteinExistence type="predicted"/>
<dbReference type="SUPFAM" id="SSF52540">
    <property type="entry name" value="P-loop containing nucleoside triphosphate hydrolases"/>
    <property type="match status" value="1"/>
</dbReference>
<accession>A0A6C2YLN6</accession>
<evidence type="ECO:0008006" key="5">
    <source>
        <dbReference type="Google" id="ProtNLM"/>
    </source>
</evidence>
<keyword evidence="4" id="KW-1185">Reference proteome</keyword>
<dbReference type="GO" id="GO:0005525">
    <property type="term" value="F:GTP binding"/>
    <property type="evidence" value="ECO:0007669"/>
    <property type="project" value="InterPro"/>
</dbReference>
<dbReference type="Proteomes" id="UP000464378">
    <property type="component" value="Chromosome"/>
</dbReference>
<evidence type="ECO:0000313" key="3">
    <source>
        <dbReference type="EMBL" id="VIP02488.1"/>
    </source>
</evidence>
<dbReference type="GO" id="GO:0003924">
    <property type="term" value="F:GTPase activity"/>
    <property type="evidence" value="ECO:0007669"/>
    <property type="project" value="InterPro"/>
</dbReference>
<dbReference type="Gene3D" id="3.40.50.300">
    <property type="entry name" value="P-loop containing nucleotide triphosphate hydrolases"/>
    <property type="match status" value="1"/>
</dbReference>
<sequence>MAANLTPQYLEAEEEYRRAKTAAEKLAALKKMWVELPKHKASEKLQADLKTKMSDLRDEVENEKAGKKKGGPSYKFLKQGAGQLVLLGGPNTGKSSILAKLTKAAPDIAPYPFTTREPSIGMMDYEDVRLQLLDTPPITADVMEPAVGEIVRACSAAILTVDLGDDDGPFAIEPVIERLAGVRKELVAELPEDGGEPTTFYIRTLVLGTRIDMDGASDRLDMVREILGNRFPMLTVSLETGEGVAEMRKAFFDLLRVMRIYTKSPGKSADMTSPFTCPIGSTVSEFAGCVHQDFTDKVKSARVWGTGVFDGQTVGRDHVLHDRDVVELQV</sequence>
<dbReference type="Pfam" id="PF02824">
    <property type="entry name" value="TGS"/>
    <property type="match status" value="1"/>
</dbReference>
<gene>
    <name evidence="3" type="ORF">GMBLW1_14720</name>
</gene>
<dbReference type="SUPFAM" id="SSF81271">
    <property type="entry name" value="TGS-like"/>
    <property type="match status" value="1"/>
</dbReference>
<evidence type="ECO:0000259" key="1">
    <source>
        <dbReference type="Pfam" id="PF01926"/>
    </source>
</evidence>
<feature type="domain" description="TGS" evidence="2">
    <location>
        <begin position="258"/>
        <end position="328"/>
    </location>
</feature>
<organism evidence="3">
    <name type="scientific">Tuwongella immobilis</name>
    <dbReference type="NCBI Taxonomy" id="692036"/>
    <lineage>
        <taxon>Bacteria</taxon>
        <taxon>Pseudomonadati</taxon>
        <taxon>Planctomycetota</taxon>
        <taxon>Planctomycetia</taxon>
        <taxon>Gemmatales</taxon>
        <taxon>Gemmataceae</taxon>
        <taxon>Tuwongella</taxon>
    </lineage>
</organism>